<organism evidence="2 3">
    <name type="scientific">Baudoinia panamericana (strain UAMH 10762)</name>
    <name type="common">Angels' share fungus</name>
    <name type="synonym">Baudoinia compniacensis (strain UAMH 10762)</name>
    <dbReference type="NCBI Taxonomy" id="717646"/>
    <lineage>
        <taxon>Eukaryota</taxon>
        <taxon>Fungi</taxon>
        <taxon>Dikarya</taxon>
        <taxon>Ascomycota</taxon>
        <taxon>Pezizomycotina</taxon>
        <taxon>Dothideomycetes</taxon>
        <taxon>Dothideomycetidae</taxon>
        <taxon>Mycosphaerellales</taxon>
        <taxon>Teratosphaeriaceae</taxon>
        <taxon>Baudoinia</taxon>
    </lineage>
</organism>
<feature type="compositionally biased region" description="Basic residues" evidence="1">
    <location>
        <begin position="139"/>
        <end position="152"/>
    </location>
</feature>
<dbReference type="GeneID" id="19114061"/>
<evidence type="ECO:0000256" key="1">
    <source>
        <dbReference type="SAM" id="MobiDB-lite"/>
    </source>
</evidence>
<dbReference type="AlphaFoldDB" id="M2N278"/>
<gene>
    <name evidence="2" type="ORF">BAUCODRAFT_410645</name>
</gene>
<dbReference type="RefSeq" id="XP_007674850.1">
    <property type="nucleotide sequence ID" value="XM_007676660.1"/>
</dbReference>
<name>M2N278_BAUPA</name>
<keyword evidence="3" id="KW-1185">Reference proteome</keyword>
<reference evidence="2 3" key="1">
    <citation type="journal article" date="2012" name="PLoS Pathog.">
        <title>Diverse lifestyles and strategies of plant pathogenesis encoded in the genomes of eighteen Dothideomycetes fungi.</title>
        <authorList>
            <person name="Ohm R.A."/>
            <person name="Feau N."/>
            <person name="Henrissat B."/>
            <person name="Schoch C.L."/>
            <person name="Horwitz B.A."/>
            <person name="Barry K.W."/>
            <person name="Condon B.J."/>
            <person name="Copeland A.C."/>
            <person name="Dhillon B."/>
            <person name="Glaser F."/>
            <person name="Hesse C.N."/>
            <person name="Kosti I."/>
            <person name="LaButti K."/>
            <person name="Lindquist E.A."/>
            <person name="Lucas S."/>
            <person name="Salamov A.A."/>
            <person name="Bradshaw R.E."/>
            <person name="Ciuffetti L."/>
            <person name="Hamelin R.C."/>
            <person name="Kema G.H.J."/>
            <person name="Lawrence C."/>
            <person name="Scott J.A."/>
            <person name="Spatafora J.W."/>
            <person name="Turgeon B.G."/>
            <person name="de Wit P.J.G.M."/>
            <person name="Zhong S."/>
            <person name="Goodwin S.B."/>
            <person name="Grigoriev I.V."/>
        </authorList>
    </citation>
    <scope>NUCLEOTIDE SEQUENCE [LARGE SCALE GENOMIC DNA]</scope>
    <source>
        <strain evidence="2 3">UAMH 10762</strain>
    </source>
</reference>
<accession>M2N278</accession>
<dbReference type="Proteomes" id="UP000011761">
    <property type="component" value="Unassembled WGS sequence"/>
</dbReference>
<protein>
    <submittedName>
        <fullName evidence="2">Uncharacterized protein</fullName>
    </submittedName>
</protein>
<evidence type="ECO:0000313" key="2">
    <source>
        <dbReference type="EMBL" id="EMC98008.1"/>
    </source>
</evidence>
<dbReference type="HOGENOM" id="CLU_1427743_0_0_1"/>
<proteinExistence type="predicted"/>
<sequence length="190" mass="21291">MRTVALHLHVGVGDRPCLTCPTESSRQQSFPRRCGMTLALSFKDPSGTGVMTVRSRPWMCQRMKSLRETMGSPYRRKCQLMSGCCEIGPPQRLPRCKLPPKLLQWASLVPSKCGSEYHVGAIIPELRAEHGPVVVSSTKPKRPSQPRFRPPHTTRLETRERRVASYCTMSLSSMAQLLASPVTAPNRVHR</sequence>
<evidence type="ECO:0000313" key="3">
    <source>
        <dbReference type="Proteomes" id="UP000011761"/>
    </source>
</evidence>
<feature type="region of interest" description="Disordered" evidence="1">
    <location>
        <begin position="134"/>
        <end position="155"/>
    </location>
</feature>
<dbReference type="EMBL" id="KB445553">
    <property type="protein sequence ID" value="EMC98008.1"/>
    <property type="molecule type" value="Genomic_DNA"/>
</dbReference>
<dbReference type="KEGG" id="bcom:BAUCODRAFT_410645"/>